<dbReference type="EMBL" id="CP044619">
    <property type="protein sequence ID" value="QRD87439.1"/>
    <property type="molecule type" value="Genomic_DNA"/>
</dbReference>
<dbReference type="PANTHER" id="PTHR33112">
    <property type="entry name" value="DOMAIN PROTEIN, PUTATIVE-RELATED"/>
    <property type="match status" value="1"/>
</dbReference>
<proteinExistence type="predicted"/>
<evidence type="ECO:0000313" key="3">
    <source>
        <dbReference type="Proteomes" id="UP000596276"/>
    </source>
</evidence>
<feature type="domain" description="Heterokaryon incompatibility" evidence="1">
    <location>
        <begin position="328"/>
        <end position="444"/>
    </location>
</feature>
<dbReference type="InterPro" id="IPR010730">
    <property type="entry name" value="HET"/>
</dbReference>
<sequence>MDWSKLVIYARIRSQERRVLLVGFRTAYPAIGLCQPLYIWRLLMRGSTKILRPLALSCFTVFLKVCSLPPVRHACSYYPIIADKRAALQLNQIPTQHNLSGKPLITYDFMEITIILQPPQNIRCKVLEFDDKALGARVEISRTGKRYAEFGRLDKLSLEYSLRDTFPDLPILAAEQCGMCALMREQFLAVGKEEKLHSATLEILKIGLDFCYGYHLNRMNGLLVYFKLNDGHKRKMMFSIQAEPADPCYNWLSIMRRPIASSVLSKSGISRIREMVEGTNFRSDLDTEECYLPTRLIHVGDEQHEPRLVVSRMHPPFLLKNEGWNSRYIALSYCWGSRTEAEQQLKTTTDSFKSHMQRIPIEALPQTLLDALSVCRALGVPYLWVDVLCIIQGDKSDWERESANMANVYSHSFLTVCAAQGDSCQSGFLKRCPPSQVRIPFHSSLDPSVSAEDGERQSFPLVMGPSLTNYSQPPMTRSDAYSEWYFLVELYSSRSLTYQDDILVAVSAVAKRFSTNVSGKYLAGLWEEDLHYGLLWVNNNCEGDKSSTNTTYTAPSWSWASQSCRVAFRKDRHLGLGPQSAKVLAAEISFAMDPYGQVTGGFVLLSAKACKISSTGFSVSESVGGFLPFNSHSRGAILSDITLDLSLASHEVGYKAQVWFDQRYKSEDHLISRMFMVLVSSKKSIMLGLLVLPTATQGEYTRAGLFMSKSSELGVLMFWENVETTTVKLV</sequence>
<dbReference type="VEuPathDB" id="FungiDB:F9C07_2208557"/>
<reference evidence="3" key="1">
    <citation type="journal article" date="2021" name="G3 (Bethesda)">
        <title>Chromosome assembled and annotated genome sequence of Aspergillus flavus NRRL 3357.</title>
        <authorList>
            <person name="Skerker J.M."/>
            <person name="Pianalto K.M."/>
            <person name="Mondo S.J."/>
            <person name="Yang K."/>
            <person name="Arkin A.P."/>
            <person name="Keller N.P."/>
            <person name="Grigoriev I.V."/>
            <person name="Louise Glass N.L."/>
        </authorList>
    </citation>
    <scope>NUCLEOTIDE SEQUENCE [LARGE SCALE GENOMIC DNA]</scope>
    <source>
        <strain evidence="3">ATCC 200026 / FGSC A1120 / IAM 13836 / NRRL 3357 / JCM 12722 / SRRC 167</strain>
    </source>
</reference>
<accession>A0A7U2MPD5</accession>
<dbReference type="Proteomes" id="UP000596276">
    <property type="component" value="Chromosome 1"/>
</dbReference>
<name>A0A7U2MPD5_ASPFN</name>
<keyword evidence="3" id="KW-1185">Reference proteome</keyword>
<evidence type="ECO:0000259" key="1">
    <source>
        <dbReference type="Pfam" id="PF06985"/>
    </source>
</evidence>
<dbReference type="VEuPathDB" id="FungiDB:AFLA_003188"/>
<dbReference type="Pfam" id="PF06985">
    <property type="entry name" value="HET"/>
    <property type="match status" value="1"/>
</dbReference>
<dbReference type="AlphaFoldDB" id="A0A7U2MPD5"/>
<evidence type="ECO:0000313" key="2">
    <source>
        <dbReference type="EMBL" id="QRD87439.1"/>
    </source>
</evidence>
<protein>
    <submittedName>
        <fullName evidence="2">Heterokaryon incompatibility protein-domain-containing protein</fullName>
    </submittedName>
</protein>
<dbReference type="PANTHER" id="PTHR33112:SF16">
    <property type="entry name" value="HETEROKARYON INCOMPATIBILITY DOMAIN-CONTAINING PROTEIN"/>
    <property type="match status" value="1"/>
</dbReference>
<organism evidence="2 3">
    <name type="scientific">Aspergillus flavus (strain ATCC 200026 / FGSC A1120 / IAM 13836 / NRRL 3357 / JCM 12722 / SRRC 167)</name>
    <dbReference type="NCBI Taxonomy" id="332952"/>
    <lineage>
        <taxon>Eukaryota</taxon>
        <taxon>Fungi</taxon>
        <taxon>Dikarya</taxon>
        <taxon>Ascomycota</taxon>
        <taxon>Pezizomycotina</taxon>
        <taxon>Eurotiomycetes</taxon>
        <taxon>Eurotiomycetidae</taxon>
        <taxon>Eurotiales</taxon>
        <taxon>Aspergillaceae</taxon>
        <taxon>Aspergillus</taxon>
        <taxon>Aspergillus subgen. Circumdati</taxon>
    </lineage>
</organism>
<gene>
    <name evidence="2" type="ORF">F9C07_2208557</name>
</gene>